<dbReference type="EMBL" id="MK072246">
    <property type="protein sequence ID" value="AYV80649.1"/>
    <property type="molecule type" value="Genomic_DNA"/>
</dbReference>
<sequence length="359" mass="40441">MSQPFNSDYIDFDVDDDFQPVVMVEDLPSVGVGGVAANAVPVIKKLDEVVSVSNICEHYNGAVLAKDEKKLQLVVKFVKKMTASDVLKVFAMEQKLDAGLCEILNKTLMRGIFHIASNELTKMSYETLLMLLSRNDYEFSKMDNKYDLENALCTLMVSWFGHHPQESSIRYKECFNKLRKSLLNPSSVGRLTTCVQFKALENELAVEFVLLFSNLALNKKHSQNQRTLDDLFKEANPEKIMSEVVCKGIKVGDMVDAKDKQGMWYVAKVIDVTAISAYVSFSGWSDKDNEWITFSEKRLAPRANITNGELHTTNLDCTCNKCKFIPPVNSMMPGLKPDEITNMLTHFMNSAGFPNIKLV</sequence>
<organism evidence="1">
    <name type="scientific">Harvfovirus sp</name>
    <dbReference type="NCBI Taxonomy" id="2487768"/>
    <lineage>
        <taxon>Viruses</taxon>
        <taxon>Varidnaviria</taxon>
        <taxon>Bamfordvirae</taxon>
        <taxon>Nucleocytoviricota</taxon>
        <taxon>Megaviricetes</taxon>
        <taxon>Imitervirales</taxon>
        <taxon>Mimiviridae</taxon>
        <taxon>Klosneuvirinae</taxon>
    </lineage>
</organism>
<proteinExistence type="predicted"/>
<gene>
    <name evidence="1" type="ORF">Harvfovirus4_13</name>
</gene>
<dbReference type="SUPFAM" id="SSF54160">
    <property type="entry name" value="Chromo domain-like"/>
    <property type="match status" value="1"/>
</dbReference>
<dbReference type="InterPro" id="IPR016197">
    <property type="entry name" value="Chromo-like_dom_sf"/>
</dbReference>
<name>A0A3G5A581_9VIRU</name>
<dbReference type="Gene3D" id="2.30.30.140">
    <property type="match status" value="1"/>
</dbReference>
<reference evidence="1" key="1">
    <citation type="submission" date="2018-10" db="EMBL/GenBank/DDBJ databases">
        <title>Hidden diversity of soil giant viruses.</title>
        <authorList>
            <person name="Schulz F."/>
            <person name="Alteio L."/>
            <person name="Goudeau D."/>
            <person name="Ryan E.M."/>
            <person name="Malmstrom R.R."/>
            <person name="Blanchard J."/>
            <person name="Woyke T."/>
        </authorList>
    </citation>
    <scope>NUCLEOTIDE SEQUENCE</scope>
    <source>
        <strain evidence="1">HAV1</strain>
    </source>
</reference>
<dbReference type="CDD" id="cd20104">
    <property type="entry name" value="MBT_PHF20L1-like"/>
    <property type="match status" value="1"/>
</dbReference>
<evidence type="ECO:0000313" key="1">
    <source>
        <dbReference type="EMBL" id="AYV80649.1"/>
    </source>
</evidence>
<accession>A0A3G5A581</accession>
<protein>
    <submittedName>
        <fullName evidence="1">Uncharacterized protein</fullName>
    </submittedName>
</protein>